<feature type="chain" id="PRO_5011822504" description="Serine protease" evidence="6">
    <location>
        <begin position="23"/>
        <end position="274"/>
    </location>
</feature>
<dbReference type="STRING" id="1217970.SAMN05444002_2712"/>
<organism evidence="8 9">
    <name type="scientific">Vannielia litorea</name>
    <dbReference type="NCBI Taxonomy" id="1217970"/>
    <lineage>
        <taxon>Bacteria</taxon>
        <taxon>Pseudomonadati</taxon>
        <taxon>Pseudomonadota</taxon>
        <taxon>Alphaproteobacteria</taxon>
        <taxon>Rhodobacterales</taxon>
        <taxon>Paracoccaceae</taxon>
        <taxon>Vannielia</taxon>
    </lineage>
</organism>
<feature type="domain" description="Peptidase S1" evidence="7">
    <location>
        <begin position="8"/>
        <end position="241"/>
    </location>
</feature>
<dbReference type="PROSITE" id="PS50240">
    <property type="entry name" value="TRYPSIN_DOM"/>
    <property type="match status" value="1"/>
</dbReference>
<proteinExistence type="inferred from homology"/>
<dbReference type="EC" id="3.4.21.-" evidence="6"/>
<keyword evidence="2 6" id="KW-0645">Protease</keyword>
<dbReference type="PROSITE" id="PS00134">
    <property type="entry name" value="TRYPSIN_HIS"/>
    <property type="match status" value="1"/>
</dbReference>
<feature type="signal peptide" evidence="6">
    <location>
        <begin position="1"/>
        <end position="22"/>
    </location>
</feature>
<dbReference type="InterPro" id="IPR001254">
    <property type="entry name" value="Trypsin_dom"/>
</dbReference>
<dbReference type="InterPro" id="IPR008256">
    <property type="entry name" value="Peptidase_S1B"/>
</dbReference>
<dbReference type="InterPro" id="IPR050966">
    <property type="entry name" value="Glutamyl_endopeptidase"/>
</dbReference>
<gene>
    <name evidence="8" type="ORF">SAMN05444002_2712</name>
</gene>
<evidence type="ECO:0000256" key="1">
    <source>
        <dbReference type="ARBA" id="ARBA00008764"/>
    </source>
</evidence>
<keyword evidence="9" id="KW-1185">Reference proteome</keyword>
<dbReference type="InterPro" id="IPR009003">
    <property type="entry name" value="Peptidase_S1_PA"/>
</dbReference>
<evidence type="ECO:0000256" key="6">
    <source>
        <dbReference type="RuleBase" id="RU004296"/>
    </source>
</evidence>
<dbReference type="GO" id="GO:0004252">
    <property type="term" value="F:serine-type endopeptidase activity"/>
    <property type="evidence" value="ECO:0007669"/>
    <property type="project" value="InterPro"/>
</dbReference>
<evidence type="ECO:0000256" key="2">
    <source>
        <dbReference type="ARBA" id="ARBA00022670"/>
    </source>
</evidence>
<evidence type="ECO:0000259" key="7">
    <source>
        <dbReference type="PROSITE" id="PS50240"/>
    </source>
</evidence>
<dbReference type="OrthoDB" id="267336at2"/>
<keyword evidence="3 6" id="KW-0732">Signal</keyword>
<dbReference type="InterPro" id="IPR018114">
    <property type="entry name" value="TRYPSIN_HIS"/>
</dbReference>
<dbReference type="Gene3D" id="2.40.10.10">
    <property type="entry name" value="Trypsin-like serine proteases"/>
    <property type="match status" value="2"/>
</dbReference>
<dbReference type="GO" id="GO:0006508">
    <property type="term" value="P:proteolysis"/>
    <property type="evidence" value="ECO:0007669"/>
    <property type="project" value="UniProtKB-KW"/>
</dbReference>
<keyword evidence="4 6" id="KW-0378">Hydrolase</keyword>
<dbReference type="AlphaFoldDB" id="A0A1N6GRG1"/>
<dbReference type="PANTHER" id="PTHR15462">
    <property type="entry name" value="SERINE PROTEASE"/>
    <property type="match status" value="1"/>
</dbReference>
<evidence type="ECO:0000313" key="9">
    <source>
        <dbReference type="Proteomes" id="UP000184932"/>
    </source>
</evidence>
<dbReference type="InterPro" id="IPR043504">
    <property type="entry name" value="Peptidase_S1_PA_chymotrypsin"/>
</dbReference>
<dbReference type="SUPFAM" id="SSF50494">
    <property type="entry name" value="Trypsin-like serine proteases"/>
    <property type="match status" value="1"/>
</dbReference>
<reference evidence="9" key="1">
    <citation type="submission" date="2016-11" db="EMBL/GenBank/DDBJ databases">
        <authorList>
            <person name="Varghese N."/>
            <person name="Submissions S."/>
        </authorList>
    </citation>
    <scope>NUCLEOTIDE SEQUENCE [LARGE SCALE GENOMIC DNA]</scope>
    <source>
        <strain evidence="9">DSM 29440</strain>
    </source>
</reference>
<dbReference type="Proteomes" id="UP000184932">
    <property type="component" value="Unassembled WGS sequence"/>
</dbReference>
<evidence type="ECO:0000256" key="5">
    <source>
        <dbReference type="ARBA" id="ARBA00022825"/>
    </source>
</evidence>
<keyword evidence="5 6" id="KW-0720">Serine protease</keyword>
<dbReference type="PRINTS" id="PR00839">
    <property type="entry name" value="V8PROTEASE"/>
</dbReference>
<protein>
    <recommendedName>
        <fullName evidence="6">Serine protease</fullName>
        <ecNumber evidence="6">3.4.21.-</ecNumber>
    </recommendedName>
</protein>
<sequence>MRQSILSVLAGALALVALPLQAQDTGLTRLSTSDQGRGWEAVGRLEMGRKSFCTGALIAPDLVLTAAHCLYHTQSGEPIEIGEVEFRAGWREGRAEAYRGVRRAVSHPDYVYRGRDQLDRVAFDVALLQLDRPIRTIRVTPFETADAPRQGDRVGVVSYAQDRAEAPSYESGCEVMNRRGGVVMFTCSVDFGSSGAPVFLIGAKGPQVTSVISAKATMEGRPVALGTELAPVLPVLMEQIASGSDVLNRGGSVRFLGGTQGEERREIGARFVKP</sequence>
<evidence type="ECO:0000256" key="3">
    <source>
        <dbReference type="ARBA" id="ARBA00022729"/>
    </source>
</evidence>
<accession>A0A1N6GRG1</accession>
<dbReference type="EMBL" id="FSRL01000001">
    <property type="protein sequence ID" value="SIO10087.1"/>
    <property type="molecule type" value="Genomic_DNA"/>
</dbReference>
<comment type="similarity">
    <text evidence="1 6">Belongs to the peptidase S1B family.</text>
</comment>
<name>A0A1N6GRG1_9RHOB</name>
<evidence type="ECO:0000256" key="4">
    <source>
        <dbReference type="ARBA" id="ARBA00022801"/>
    </source>
</evidence>
<evidence type="ECO:0000313" key="8">
    <source>
        <dbReference type="EMBL" id="SIO10087.1"/>
    </source>
</evidence>
<dbReference type="RefSeq" id="WP_084193032.1">
    <property type="nucleotide sequence ID" value="NZ_FSRL01000001.1"/>
</dbReference>
<dbReference type="PANTHER" id="PTHR15462:SF8">
    <property type="entry name" value="SERINE PROTEASE"/>
    <property type="match status" value="1"/>
</dbReference>
<dbReference type="Pfam" id="PF13365">
    <property type="entry name" value="Trypsin_2"/>
    <property type="match status" value="1"/>
</dbReference>